<dbReference type="InterPro" id="IPR022998">
    <property type="entry name" value="ThiamineP_synth_TenI"/>
</dbReference>
<comment type="pathway">
    <text evidence="1">Cofactor biosynthesis; thiamine diphosphate biosynthesis.</text>
</comment>
<dbReference type="Gene3D" id="3.20.20.70">
    <property type="entry name" value="Aldolase class I"/>
    <property type="match status" value="1"/>
</dbReference>
<dbReference type="EC" id="2.5.1.3" evidence="5"/>
<dbReference type="Proteomes" id="UP000185934">
    <property type="component" value="Chromosome"/>
</dbReference>
<dbReference type="CDD" id="cd00564">
    <property type="entry name" value="TMP_TenI"/>
    <property type="match status" value="1"/>
</dbReference>
<evidence type="ECO:0000259" key="4">
    <source>
        <dbReference type="Pfam" id="PF17792"/>
    </source>
</evidence>
<dbReference type="InterPro" id="IPR041397">
    <property type="entry name" value="ThiD2"/>
</dbReference>
<dbReference type="EMBL" id="CP018258">
    <property type="protein sequence ID" value="APV44330.1"/>
    <property type="molecule type" value="Genomic_DNA"/>
</dbReference>
<feature type="domain" description="Thiamine phosphate synthase/TenI" evidence="3">
    <location>
        <begin position="152"/>
        <end position="259"/>
    </location>
</feature>
<reference evidence="6" key="1">
    <citation type="submission" date="2016-11" db="EMBL/GenBank/DDBJ databases">
        <title>Dehalogenimonas formicexedens sp. nov., a chlorinated alkane respiring bacterium isolated from contaminated groundwater.</title>
        <authorList>
            <person name="Key T.A."/>
            <person name="Bowman K.S."/>
            <person name="Lee I."/>
            <person name="Chun J."/>
            <person name="Albuquerque L."/>
            <person name="da Costa M.S."/>
            <person name="Rainey F.A."/>
            <person name="Moe W.M."/>
        </authorList>
    </citation>
    <scope>NUCLEOTIDE SEQUENCE [LARGE SCALE GENOMIC DNA]</scope>
    <source>
        <strain evidence="6">NSZ-14</strain>
    </source>
</reference>
<dbReference type="STRING" id="1839801.Dform_00989"/>
<feature type="domain" description="ThiD2" evidence="4">
    <location>
        <begin position="7"/>
        <end position="129"/>
    </location>
</feature>
<organism evidence="5 6">
    <name type="scientific">Dehalogenimonas formicexedens</name>
    <dbReference type="NCBI Taxonomy" id="1839801"/>
    <lineage>
        <taxon>Bacteria</taxon>
        <taxon>Bacillati</taxon>
        <taxon>Chloroflexota</taxon>
        <taxon>Dehalococcoidia</taxon>
        <taxon>Dehalococcoidales</taxon>
        <taxon>Dehalococcoidaceae</taxon>
        <taxon>Dehalogenimonas</taxon>
    </lineage>
</organism>
<dbReference type="PANTHER" id="PTHR20857">
    <property type="entry name" value="THIAMINE-PHOSPHATE PYROPHOSPHORYLASE"/>
    <property type="match status" value="1"/>
</dbReference>
<evidence type="ECO:0000259" key="3">
    <source>
        <dbReference type="Pfam" id="PF02581"/>
    </source>
</evidence>
<dbReference type="SUPFAM" id="SSF51391">
    <property type="entry name" value="Thiamin phosphate synthase"/>
    <property type="match status" value="1"/>
</dbReference>
<gene>
    <name evidence="5" type="primary">thiE</name>
    <name evidence="5" type="ORF">Dform_00989</name>
</gene>
<dbReference type="RefSeq" id="WP_076004025.1">
    <property type="nucleotide sequence ID" value="NZ_CP018258.1"/>
</dbReference>
<dbReference type="GO" id="GO:0005737">
    <property type="term" value="C:cytoplasm"/>
    <property type="evidence" value="ECO:0007669"/>
    <property type="project" value="TreeGrafter"/>
</dbReference>
<dbReference type="KEGG" id="dfo:Dform_00989"/>
<dbReference type="GO" id="GO:0009228">
    <property type="term" value="P:thiamine biosynthetic process"/>
    <property type="evidence" value="ECO:0007669"/>
    <property type="project" value="UniProtKB-KW"/>
</dbReference>
<accession>A0A1P8F794</accession>
<dbReference type="AlphaFoldDB" id="A0A1P8F794"/>
<sequence length="281" mass="31053">MNSQNLRIIDANLDRATEGLRVLEDIARFTLDDINLSARLKAMRHAIHQSFPHQTVDLISARDSAGDIGRKVEHQKEPASHLADTVVANARRVEQSLRVLEEISRVPGICQNGLVFEEARYAIYAIEKEILSRLNRSAKAERLKFYKIAQNQAQLSQAVEAGAQAIQLERGTLAPNHFYDLVQESKTRCAENDVLLIVEDSVDIALAANVDGVALDEFSLPISVVRKLLKIDRLIGYAAKSPEEAVQAQSCGADYILCPEVLNLEISTAVNIPVVSPVHED</sequence>
<evidence type="ECO:0000256" key="1">
    <source>
        <dbReference type="ARBA" id="ARBA00004948"/>
    </source>
</evidence>
<name>A0A1P8F794_9CHLR</name>
<evidence type="ECO:0000313" key="6">
    <source>
        <dbReference type="Proteomes" id="UP000185934"/>
    </source>
</evidence>
<dbReference type="Pfam" id="PF02581">
    <property type="entry name" value="TMP-TENI"/>
    <property type="match status" value="1"/>
</dbReference>
<dbReference type="InterPro" id="IPR036206">
    <property type="entry name" value="ThiamineP_synth_sf"/>
</dbReference>
<dbReference type="GO" id="GO:0004789">
    <property type="term" value="F:thiamine-phosphate diphosphorylase activity"/>
    <property type="evidence" value="ECO:0007669"/>
    <property type="project" value="UniProtKB-EC"/>
</dbReference>
<dbReference type="Pfam" id="PF17792">
    <property type="entry name" value="ThiD2"/>
    <property type="match status" value="1"/>
</dbReference>
<evidence type="ECO:0000313" key="5">
    <source>
        <dbReference type="EMBL" id="APV44330.1"/>
    </source>
</evidence>
<proteinExistence type="predicted"/>
<dbReference type="PANTHER" id="PTHR20857:SF15">
    <property type="entry name" value="THIAMINE-PHOSPHATE SYNTHASE"/>
    <property type="match status" value="1"/>
</dbReference>
<evidence type="ECO:0000256" key="2">
    <source>
        <dbReference type="ARBA" id="ARBA00022977"/>
    </source>
</evidence>
<keyword evidence="5" id="KW-0808">Transferase</keyword>
<keyword evidence="6" id="KW-1185">Reference proteome</keyword>
<protein>
    <submittedName>
        <fullName evidence="5">Thiamine-phosphate pyrophosphorylase</fullName>
        <ecNumber evidence="5">2.5.1.3</ecNumber>
    </submittedName>
</protein>
<keyword evidence="2" id="KW-0784">Thiamine biosynthesis</keyword>
<dbReference type="InterPro" id="IPR013785">
    <property type="entry name" value="Aldolase_TIM"/>
</dbReference>
<dbReference type="OrthoDB" id="9812206at2"/>